<protein>
    <submittedName>
        <fullName evidence="2">Unannotated protein</fullName>
    </submittedName>
</protein>
<sequence length="256" mass="27722">MTVHTISHIAVNGSDADAYGKFYVDDLGLNLVRRVQSDIAEGQDPSIPQAHTHETIIFNNGERGVAIEAICRSIPNPNELPYSMDPIKLGVDRIYIQSSQHDGPDVILQDPDGTNVQVSAGDRSYIKGLRMLVPNYVASRAFWPATLGLEVVDAPAGSDYQGYTEVRSGSDIFRIELQESTAPHMPTYGFQLGAGRLAFTVDDVEGTLNQALAAGAEQFGELGRFSLGPVTMVAGFWLEPSGVILQALQFIKNADQ</sequence>
<dbReference type="InterPro" id="IPR037523">
    <property type="entry name" value="VOC_core"/>
</dbReference>
<dbReference type="AlphaFoldDB" id="A0A6J6I5A5"/>
<feature type="domain" description="VOC" evidence="1">
    <location>
        <begin position="125"/>
        <end position="250"/>
    </location>
</feature>
<proteinExistence type="predicted"/>
<evidence type="ECO:0000313" key="3">
    <source>
        <dbReference type="EMBL" id="CAB4915751.1"/>
    </source>
</evidence>
<dbReference type="EMBL" id="CAEZVB010000009">
    <property type="protein sequence ID" value="CAB4615918.1"/>
    <property type="molecule type" value="Genomic_DNA"/>
</dbReference>
<evidence type="ECO:0000259" key="1">
    <source>
        <dbReference type="PROSITE" id="PS51819"/>
    </source>
</evidence>
<dbReference type="Pfam" id="PF00903">
    <property type="entry name" value="Glyoxalase"/>
    <property type="match status" value="1"/>
</dbReference>
<dbReference type="SUPFAM" id="SSF54593">
    <property type="entry name" value="Glyoxalase/Bleomycin resistance protein/Dihydroxybiphenyl dioxygenase"/>
    <property type="match status" value="2"/>
</dbReference>
<dbReference type="PROSITE" id="PS51819">
    <property type="entry name" value="VOC"/>
    <property type="match status" value="1"/>
</dbReference>
<name>A0A6J6I5A5_9ZZZZ</name>
<evidence type="ECO:0000313" key="2">
    <source>
        <dbReference type="EMBL" id="CAB4615918.1"/>
    </source>
</evidence>
<dbReference type="Gene3D" id="3.10.180.10">
    <property type="entry name" value="2,3-Dihydroxybiphenyl 1,2-Dioxygenase, domain 1"/>
    <property type="match status" value="2"/>
</dbReference>
<dbReference type="InterPro" id="IPR004360">
    <property type="entry name" value="Glyas_Fos-R_dOase_dom"/>
</dbReference>
<gene>
    <name evidence="2" type="ORF">UFOPK1908_00371</name>
    <name evidence="3" type="ORF">UFOPK3576_01408</name>
</gene>
<organism evidence="2">
    <name type="scientific">freshwater metagenome</name>
    <dbReference type="NCBI Taxonomy" id="449393"/>
    <lineage>
        <taxon>unclassified sequences</taxon>
        <taxon>metagenomes</taxon>
        <taxon>ecological metagenomes</taxon>
    </lineage>
</organism>
<accession>A0A6J6I5A5</accession>
<reference evidence="2" key="1">
    <citation type="submission" date="2020-05" db="EMBL/GenBank/DDBJ databases">
        <authorList>
            <person name="Chiriac C."/>
            <person name="Salcher M."/>
            <person name="Ghai R."/>
            <person name="Kavagutti S V."/>
        </authorList>
    </citation>
    <scope>NUCLEOTIDE SEQUENCE</scope>
</reference>
<dbReference type="InterPro" id="IPR029068">
    <property type="entry name" value="Glyas_Bleomycin-R_OHBP_Dase"/>
</dbReference>
<dbReference type="EMBL" id="CAFBMO010000076">
    <property type="protein sequence ID" value="CAB4915751.1"/>
    <property type="molecule type" value="Genomic_DNA"/>
</dbReference>